<organism evidence="2 3">
    <name type="scientific">Ascobolus immersus RN42</name>
    <dbReference type="NCBI Taxonomy" id="1160509"/>
    <lineage>
        <taxon>Eukaryota</taxon>
        <taxon>Fungi</taxon>
        <taxon>Dikarya</taxon>
        <taxon>Ascomycota</taxon>
        <taxon>Pezizomycotina</taxon>
        <taxon>Pezizomycetes</taxon>
        <taxon>Pezizales</taxon>
        <taxon>Ascobolaceae</taxon>
        <taxon>Ascobolus</taxon>
    </lineage>
</organism>
<reference evidence="2 3" key="1">
    <citation type="journal article" date="2018" name="Nat. Ecol. Evol.">
        <title>Pezizomycetes genomes reveal the molecular basis of ectomycorrhizal truffle lifestyle.</title>
        <authorList>
            <person name="Murat C."/>
            <person name="Payen T."/>
            <person name="Noel B."/>
            <person name="Kuo A."/>
            <person name="Morin E."/>
            <person name="Chen J."/>
            <person name="Kohler A."/>
            <person name="Krizsan K."/>
            <person name="Balestrini R."/>
            <person name="Da Silva C."/>
            <person name="Montanini B."/>
            <person name="Hainaut M."/>
            <person name="Levati E."/>
            <person name="Barry K.W."/>
            <person name="Belfiori B."/>
            <person name="Cichocki N."/>
            <person name="Clum A."/>
            <person name="Dockter R.B."/>
            <person name="Fauchery L."/>
            <person name="Guy J."/>
            <person name="Iotti M."/>
            <person name="Le Tacon F."/>
            <person name="Lindquist E.A."/>
            <person name="Lipzen A."/>
            <person name="Malagnac F."/>
            <person name="Mello A."/>
            <person name="Molinier V."/>
            <person name="Miyauchi S."/>
            <person name="Poulain J."/>
            <person name="Riccioni C."/>
            <person name="Rubini A."/>
            <person name="Sitrit Y."/>
            <person name="Splivallo R."/>
            <person name="Traeger S."/>
            <person name="Wang M."/>
            <person name="Zifcakova L."/>
            <person name="Wipf D."/>
            <person name="Zambonelli A."/>
            <person name="Paolocci F."/>
            <person name="Nowrousian M."/>
            <person name="Ottonello S."/>
            <person name="Baldrian P."/>
            <person name="Spatafora J.W."/>
            <person name="Henrissat B."/>
            <person name="Nagy L.G."/>
            <person name="Aury J.M."/>
            <person name="Wincker P."/>
            <person name="Grigoriev I.V."/>
            <person name="Bonfante P."/>
            <person name="Martin F.M."/>
        </authorList>
    </citation>
    <scope>NUCLEOTIDE SEQUENCE [LARGE SCALE GENOMIC DNA]</scope>
    <source>
        <strain evidence="2 3">RN42</strain>
    </source>
</reference>
<feature type="compositionally biased region" description="Polar residues" evidence="1">
    <location>
        <begin position="158"/>
        <end position="189"/>
    </location>
</feature>
<feature type="compositionally biased region" description="Basic residues" evidence="1">
    <location>
        <begin position="144"/>
        <end position="157"/>
    </location>
</feature>
<name>A0A3N4HWT3_ASCIM</name>
<dbReference type="Proteomes" id="UP000275078">
    <property type="component" value="Unassembled WGS sequence"/>
</dbReference>
<evidence type="ECO:0000313" key="3">
    <source>
        <dbReference type="Proteomes" id="UP000275078"/>
    </source>
</evidence>
<feature type="compositionally biased region" description="Polar residues" evidence="1">
    <location>
        <begin position="127"/>
        <end position="138"/>
    </location>
</feature>
<proteinExistence type="predicted"/>
<sequence length="389" mass="44107">MTDLLEDKPNPLLFANLLTMNDPRMQMQLGHVNNQQGTHGHLASKELDFNIHAQPHLIKEPVPARRSVVVMRQGRERHGIDAPKQAVSFNKTDREGGVATGNELQATRLFQEGRDHNLNNDHMHTGTVRSCISPSSMEQPKAPAPRRHILPIRHSKKLNTTAPHSTTTVPSQASSKEIHNQNATEPVHTNNKDPQPQPSPRSKRRREESPDEPESDSSDSDVPERYFKKVRLMPYHHALPAEPLVIESKKACEVEDLAAGLADDPLGQFWKKCQSVTDYRMHLRSRIYSIQDMLGCLDEKKVADAGFEVPLDLGELAEMIEELEKTRLSDGRLTPMRKDREKFGRYHIRKFVGQLNQSKIRPLKQIWFAMAGEEIPTTYSQLASIMDSL</sequence>
<feature type="region of interest" description="Disordered" evidence="1">
    <location>
        <begin position="117"/>
        <end position="224"/>
    </location>
</feature>
<evidence type="ECO:0000256" key="1">
    <source>
        <dbReference type="SAM" id="MobiDB-lite"/>
    </source>
</evidence>
<dbReference type="EMBL" id="ML119734">
    <property type="protein sequence ID" value="RPA76968.1"/>
    <property type="molecule type" value="Genomic_DNA"/>
</dbReference>
<keyword evidence="3" id="KW-1185">Reference proteome</keyword>
<protein>
    <submittedName>
        <fullName evidence="2">Uncharacterized protein</fullName>
    </submittedName>
</protein>
<evidence type="ECO:0000313" key="2">
    <source>
        <dbReference type="EMBL" id="RPA76968.1"/>
    </source>
</evidence>
<accession>A0A3N4HWT3</accession>
<feature type="compositionally biased region" description="Acidic residues" evidence="1">
    <location>
        <begin position="209"/>
        <end position="221"/>
    </location>
</feature>
<gene>
    <name evidence="2" type="ORF">BJ508DRAFT_351174</name>
</gene>
<dbReference type="AlphaFoldDB" id="A0A3N4HWT3"/>